<sequence>MDEKAKAILMLGLLNDAYADTRNMIYYLQDFLMSHPEWSGDLEKYGIKEVLELARELERMILESMDKLKRVVES</sequence>
<dbReference type="AlphaFoldDB" id="A0A7C3ZE78"/>
<accession>A0A7C3ZE78</accession>
<name>A0A7C3ZE78_ARCFL</name>
<gene>
    <name evidence="1" type="ORF">ENR21_01085</name>
</gene>
<organism evidence="1">
    <name type="scientific">Archaeoglobus fulgidus</name>
    <dbReference type="NCBI Taxonomy" id="2234"/>
    <lineage>
        <taxon>Archaea</taxon>
        <taxon>Methanobacteriati</taxon>
        <taxon>Methanobacteriota</taxon>
        <taxon>Archaeoglobi</taxon>
        <taxon>Archaeoglobales</taxon>
        <taxon>Archaeoglobaceae</taxon>
        <taxon>Archaeoglobus</taxon>
    </lineage>
</organism>
<proteinExistence type="predicted"/>
<evidence type="ECO:0000313" key="1">
    <source>
        <dbReference type="EMBL" id="HGF87050.1"/>
    </source>
</evidence>
<protein>
    <submittedName>
        <fullName evidence="1">Uncharacterized protein</fullName>
    </submittedName>
</protein>
<dbReference type="EMBL" id="DSQD01000036">
    <property type="protein sequence ID" value="HGF87050.1"/>
    <property type="molecule type" value="Genomic_DNA"/>
</dbReference>
<comment type="caution">
    <text evidence="1">The sequence shown here is derived from an EMBL/GenBank/DDBJ whole genome shotgun (WGS) entry which is preliminary data.</text>
</comment>
<reference evidence="1" key="1">
    <citation type="journal article" date="2020" name="mSystems">
        <title>Genome- and Community-Level Interaction Insights into Carbon Utilization and Element Cycling Functions of Hydrothermarchaeota in Hydrothermal Sediment.</title>
        <authorList>
            <person name="Zhou Z."/>
            <person name="Liu Y."/>
            <person name="Xu W."/>
            <person name="Pan J."/>
            <person name="Luo Z.H."/>
            <person name="Li M."/>
        </authorList>
    </citation>
    <scope>NUCLEOTIDE SEQUENCE [LARGE SCALE GENOMIC DNA]</scope>
    <source>
        <strain evidence="1">SpSt-38</strain>
    </source>
</reference>